<reference evidence="3 4" key="1">
    <citation type="submission" date="2016-08" db="EMBL/GenBank/DDBJ databases">
        <authorList>
            <consortium name="Lentinula edodes genome sequencing consortium"/>
            <person name="Sakamoto Y."/>
            <person name="Nakade K."/>
            <person name="Sato S."/>
            <person name="Yoshida Y."/>
            <person name="Miyazaki K."/>
            <person name="Natsume S."/>
            <person name="Konno N."/>
        </authorList>
    </citation>
    <scope>NUCLEOTIDE SEQUENCE [LARGE SCALE GENOMIC DNA]</scope>
    <source>
        <strain evidence="3 4">NBRC 111202</strain>
    </source>
</reference>
<dbReference type="Proteomes" id="UP000188533">
    <property type="component" value="Unassembled WGS sequence"/>
</dbReference>
<sequence length="572" mass="64237">MLPKAGLKPLIVNRHLQILVQHPHFGKPTSPSAKRALINVLYTLFHLHPFNTCQSSHVQPLVVLYRGSASAADRKLLAIFRLFEEQRRTSVASLLARWTSLPEGFQSTSAFEALREVDSLLVLRTALHFPQWRKCETDENWEERLEDSEIYDPVFLLLLFAHVLVEDAPKTTPAWVELFRTNIVGLAIRALSAKDDSLRELASTQIAVLWKCLEHAEMLEKPHVFHILSLLRDALRPAHGRAPERLSSYTSLLLVHALRGVFYSSNFVYPITARFLLQRPTLDLGDVPMLYGMLYSSAEDHGKKDRAWIVQATMSLLLKSNLLSWIEMQLLSPQEDEGLAWLKILENILVISRSEKLEASTAGEWRACLARCLILLLDACKALRTFPIFHLFSGVLLRLALLHGSSSTQISRILTRCVSAIKDQERDNILLSVVPSTSITGSGALFEAPHGAFRLFEVPPLSESALCEAHVVIYDHRGVGDSSYSTAAKDDEITIELMARDLLFLLQFLKFSELALCGFSMGGTVTQQLLLLPYLPSDPVALPFRVTHVFLTGTFHVMWEEKGGTEESSREA</sequence>
<dbReference type="Gene3D" id="3.40.50.1820">
    <property type="entry name" value="alpha/beta hydrolase"/>
    <property type="match status" value="1"/>
</dbReference>
<dbReference type="AlphaFoldDB" id="A0A1Q3DZ17"/>
<dbReference type="GO" id="GO:0005730">
    <property type="term" value="C:nucleolus"/>
    <property type="evidence" value="ECO:0007669"/>
    <property type="project" value="TreeGrafter"/>
</dbReference>
<evidence type="ECO:0000313" key="3">
    <source>
        <dbReference type="EMBL" id="GAW00257.1"/>
    </source>
</evidence>
<gene>
    <name evidence="3" type="ORF">LENED_001759</name>
</gene>
<dbReference type="EMBL" id="BDGU01000028">
    <property type="protein sequence ID" value="GAW00257.1"/>
    <property type="molecule type" value="Genomic_DNA"/>
</dbReference>
<reference evidence="3 4" key="2">
    <citation type="submission" date="2017-02" db="EMBL/GenBank/DDBJ databases">
        <title>A genome survey and senescence transcriptome analysis in Lentinula edodes.</title>
        <authorList>
            <person name="Sakamoto Y."/>
            <person name="Nakade K."/>
            <person name="Sato S."/>
            <person name="Yoshida Y."/>
            <person name="Miyazaki K."/>
            <person name="Natsume S."/>
            <person name="Konno N."/>
        </authorList>
    </citation>
    <scope>NUCLEOTIDE SEQUENCE [LARGE SCALE GENOMIC DNA]</scope>
    <source>
        <strain evidence="3 4">NBRC 111202</strain>
    </source>
</reference>
<dbReference type="STRING" id="5353.A0A1Q3DZ17"/>
<protein>
    <submittedName>
        <fullName evidence="3">Nucleolus protein</fullName>
    </submittedName>
</protein>
<name>A0A1Q3DZ17_LENED</name>
<organism evidence="3 4">
    <name type="scientific">Lentinula edodes</name>
    <name type="common">Shiitake mushroom</name>
    <name type="synonym">Lentinus edodes</name>
    <dbReference type="NCBI Taxonomy" id="5353"/>
    <lineage>
        <taxon>Eukaryota</taxon>
        <taxon>Fungi</taxon>
        <taxon>Dikarya</taxon>
        <taxon>Basidiomycota</taxon>
        <taxon>Agaricomycotina</taxon>
        <taxon>Agaricomycetes</taxon>
        <taxon>Agaricomycetidae</taxon>
        <taxon>Agaricales</taxon>
        <taxon>Marasmiineae</taxon>
        <taxon>Omphalotaceae</taxon>
        <taxon>Lentinula</taxon>
    </lineage>
</organism>
<feature type="domain" description="URB1 C-terminal" evidence="2">
    <location>
        <begin position="185"/>
        <end position="311"/>
    </location>
</feature>
<dbReference type="InterPro" id="IPR029058">
    <property type="entry name" value="AB_hydrolase_fold"/>
</dbReference>
<dbReference type="PANTHER" id="PTHR13500:SF0">
    <property type="entry name" value="NUCLEOLAR PRE-RIBOSOMAL-ASSOCIATED PROTEIN 1"/>
    <property type="match status" value="1"/>
</dbReference>
<accession>A0A1Q3DZ17</accession>
<keyword evidence="4" id="KW-1185">Reference proteome</keyword>
<comment type="caution">
    <text evidence="3">The sequence shown here is derived from an EMBL/GenBank/DDBJ whole genome shotgun (WGS) entry which is preliminary data.</text>
</comment>
<dbReference type="InterPro" id="IPR000073">
    <property type="entry name" value="AB_hydrolase_1"/>
</dbReference>
<dbReference type="GO" id="GO:0000466">
    <property type="term" value="P:maturation of 5.8S rRNA from tricistronic rRNA transcript (SSU-rRNA, 5.8S rRNA, LSU-rRNA)"/>
    <property type="evidence" value="ECO:0007669"/>
    <property type="project" value="TreeGrafter"/>
</dbReference>
<dbReference type="InterPro" id="IPR039844">
    <property type="entry name" value="URB1"/>
</dbReference>
<evidence type="ECO:0000259" key="2">
    <source>
        <dbReference type="Pfam" id="PF16201"/>
    </source>
</evidence>
<dbReference type="InterPro" id="IPR032436">
    <property type="entry name" value="URB1_C"/>
</dbReference>
<proteinExistence type="predicted"/>
<dbReference type="Pfam" id="PF16201">
    <property type="entry name" value="NopRA1"/>
    <property type="match status" value="1"/>
</dbReference>
<dbReference type="Pfam" id="PF00561">
    <property type="entry name" value="Abhydrolase_1"/>
    <property type="match status" value="1"/>
</dbReference>
<feature type="domain" description="AB hydrolase-1" evidence="1">
    <location>
        <begin position="457"/>
        <end position="554"/>
    </location>
</feature>
<dbReference type="PANTHER" id="PTHR13500">
    <property type="entry name" value="NUCLEOLAR PRERIBOSOMAL-ASSOCIATED PROTEIN 1"/>
    <property type="match status" value="1"/>
</dbReference>
<evidence type="ECO:0000313" key="4">
    <source>
        <dbReference type="Proteomes" id="UP000188533"/>
    </source>
</evidence>
<dbReference type="SUPFAM" id="SSF53474">
    <property type="entry name" value="alpha/beta-Hydrolases"/>
    <property type="match status" value="1"/>
</dbReference>
<dbReference type="GO" id="GO:0000463">
    <property type="term" value="P:maturation of LSU-rRNA from tricistronic rRNA transcript (SSU-rRNA, 5.8S rRNA, LSU-rRNA)"/>
    <property type="evidence" value="ECO:0007669"/>
    <property type="project" value="TreeGrafter"/>
</dbReference>
<evidence type="ECO:0000259" key="1">
    <source>
        <dbReference type="Pfam" id="PF00561"/>
    </source>
</evidence>